<protein>
    <submittedName>
        <fullName evidence="1">Uncharacterized protein</fullName>
    </submittedName>
</protein>
<dbReference type="AlphaFoldDB" id="A0A0F9GK58"/>
<sequence length="177" mass="21392">MSIEKWLTKKKTKDEKNKREDTFKRLTSDEVQAFKKKKIRKMIQKENPQTVEVSETDKFLREIIEFKNWLNQRTYLKGDIEKIETWIANLFAKIQIETEHKAQKNGKVTKEILTEEYKKVPLNLLDEKTRIALNKRIHGTKRTNSDNYYIKKLRNNIQEKLDQAKYFKILEKILDIF</sequence>
<reference evidence="1" key="1">
    <citation type="journal article" date="2015" name="Nature">
        <title>Complex archaea that bridge the gap between prokaryotes and eukaryotes.</title>
        <authorList>
            <person name="Spang A."/>
            <person name="Saw J.H."/>
            <person name="Jorgensen S.L."/>
            <person name="Zaremba-Niedzwiedzka K."/>
            <person name="Martijn J."/>
            <person name="Lind A.E."/>
            <person name="van Eijk R."/>
            <person name="Schleper C."/>
            <person name="Guy L."/>
            <person name="Ettema T.J."/>
        </authorList>
    </citation>
    <scope>NUCLEOTIDE SEQUENCE</scope>
</reference>
<accession>A0A0F9GK58</accession>
<evidence type="ECO:0000313" key="1">
    <source>
        <dbReference type="EMBL" id="KKL63592.1"/>
    </source>
</evidence>
<comment type="caution">
    <text evidence="1">The sequence shown here is derived from an EMBL/GenBank/DDBJ whole genome shotgun (WGS) entry which is preliminary data.</text>
</comment>
<proteinExistence type="predicted"/>
<organism evidence="1">
    <name type="scientific">marine sediment metagenome</name>
    <dbReference type="NCBI Taxonomy" id="412755"/>
    <lineage>
        <taxon>unclassified sequences</taxon>
        <taxon>metagenomes</taxon>
        <taxon>ecological metagenomes</taxon>
    </lineage>
</organism>
<gene>
    <name evidence="1" type="ORF">LCGC14_2173570</name>
</gene>
<name>A0A0F9GK58_9ZZZZ</name>
<dbReference type="EMBL" id="LAZR01028113">
    <property type="protein sequence ID" value="KKL63592.1"/>
    <property type="molecule type" value="Genomic_DNA"/>
</dbReference>